<evidence type="ECO:0000313" key="2">
    <source>
        <dbReference type="Proteomes" id="UP001178461"/>
    </source>
</evidence>
<organism evidence="1 2">
    <name type="scientific">Podarcis lilfordi</name>
    <name type="common">Lilford's wall lizard</name>
    <dbReference type="NCBI Taxonomy" id="74358"/>
    <lineage>
        <taxon>Eukaryota</taxon>
        <taxon>Metazoa</taxon>
        <taxon>Chordata</taxon>
        <taxon>Craniata</taxon>
        <taxon>Vertebrata</taxon>
        <taxon>Euteleostomi</taxon>
        <taxon>Lepidosauria</taxon>
        <taxon>Squamata</taxon>
        <taxon>Bifurcata</taxon>
        <taxon>Unidentata</taxon>
        <taxon>Episquamata</taxon>
        <taxon>Laterata</taxon>
        <taxon>Lacertibaenia</taxon>
        <taxon>Lacertidae</taxon>
        <taxon>Podarcis</taxon>
    </lineage>
</organism>
<evidence type="ECO:0000313" key="1">
    <source>
        <dbReference type="EMBL" id="CAI5781472.1"/>
    </source>
</evidence>
<proteinExistence type="predicted"/>
<dbReference type="EMBL" id="OX395133">
    <property type="protein sequence ID" value="CAI5781472.1"/>
    <property type="molecule type" value="Genomic_DNA"/>
</dbReference>
<dbReference type="Proteomes" id="UP001178461">
    <property type="component" value="Chromosome 8"/>
</dbReference>
<sequence>MNASQEEGDQGGGGGGIHCAWAAAKAPLRGWEEAGSSCRDCGEPGGVAQAHLCKESVAAACSLPLPDMFLFGWLGMNQQAGMLHF</sequence>
<protein>
    <submittedName>
        <fullName evidence="1">Uncharacterized protein</fullName>
    </submittedName>
</protein>
<dbReference type="AlphaFoldDB" id="A0AA35KNJ4"/>
<name>A0AA35KNJ4_9SAUR</name>
<accession>A0AA35KNJ4</accession>
<reference evidence="1" key="1">
    <citation type="submission" date="2022-12" db="EMBL/GenBank/DDBJ databases">
        <authorList>
            <person name="Alioto T."/>
            <person name="Alioto T."/>
            <person name="Gomez Garrido J."/>
        </authorList>
    </citation>
    <scope>NUCLEOTIDE SEQUENCE</scope>
</reference>
<keyword evidence="2" id="KW-1185">Reference proteome</keyword>
<gene>
    <name evidence="1" type="ORF">PODLI_1B027864</name>
</gene>